<protein>
    <submittedName>
        <fullName evidence="6">ABC transporter domain-containing protein</fullName>
    </submittedName>
</protein>
<keyword evidence="2" id="KW-0812">Transmembrane</keyword>
<evidence type="ECO:0000313" key="6">
    <source>
        <dbReference type="WBParaSite" id="PgR063X_g019_t01"/>
    </source>
</evidence>
<accession>A0A915BW79</accession>
<dbReference type="GO" id="GO:0005524">
    <property type="term" value="F:ATP binding"/>
    <property type="evidence" value="ECO:0007669"/>
    <property type="project" value="InterPro"/>
</dbReference>
<comment type="subcellular location">
    <subcellularLocation>
        <location evidence="1">Membrane</location>
        <topology evidence="1">Multi-pass membrane protein</topology>
    </subcellularLocation>
</comment>
<keyword evidence="3" id="KW-1133">Transmembrane helix</keyword>
<dbReference type="GO" id="GO:0005886">
    <property type="term" value="C:plasma membrane"/>
    <property type="evidence" value="ECO:0007669"/>
    <property type="project" value="TreeGrafter"/>
</dbReference>
<dbReference type="AlphaFoldDB" id="A0A915BW79"/>
<reference evidence="6" key="1">
    <citation type="submission" date="2022-11" db="UniProtKB">
        <authorList>
            <consortium name="WormBaseParasite"/>
        </authorList>
    </citation>
    <scope>IDENTIFICATION</scope>
</reference>
<evidence type="ECO:0000256" key="1">
    <source>
        <dbReference type="ARBA" id="ARBA00004141"/>
    </source>
</evidence>
<evidence type="ECO:0000256" key="3">
    <source>
        <dbReference type="ARBA" id="ARBA00022989"/>
    </source>
</evidence>
<evidence type="ECO:0000256" key="2">
    <source>
        <dbReference type="ARBA" id="ARBA00022692"/>
    </source>
</evidence>
<dbReference type="WBParaSite" id="PgR063X_g019_t01">
    <property type="protein sequence ID" value="PgR063X_g019_t01"/>
    <property type="gene ID" value="PgR063X_g019"/>
</dbReference>
<dbReference type="InterPro" id="IPR027417">
    <property type="entry name" value="P-loop_NTPase"/>
</dbReference>
<dbReference type="SUPFAM" id="SSF52540">
    <property type="entry name" value="P-loop containing nucleoside triphosphate hydrolases"/>
    <property type="match status" value="1"/>
</dbReference>
<evidence type="ECO:0000256" key="4">
    <source>
        <dbReference type="ARBA" id="ARBA00023136"/>
    </source>
</evidence>
<dbReference type="Gene3D" id="1.20.1560.10">
    <property type="entry name" value="ABC transporter type 1, transmembrane domain"/>
    <property type="match status" value="1"/>
</dbReference>
<name>A0A915BW79_PARUN</name>
<dbReference type="Proteomes" id="UP000887569">
    <property type="component" value="Unplaced"/>
</dbReference>
<dbReference type="GO" id="GO:0042626">
    <property type="term" value="F:ATPase-coupled transmembrane transporter activity"/>
    <property type="evidence" value="ECO:0007669"/>
    <property type="project" value="TreeGrafter"/>
</dbReference>
<proteinExistence type="predicted"/>
<organism evidence="5 6">
    <name type="scientific">Parascaris univalens</name>
    <name type="common">Nematode worm</name>
    <dbReference type="NCBI Taxonomy" id="6257"/>
    <lineage>
        <taxon>Eukaryota</taxon>
        <taxon>Metazoa</taxon>
        <taxon>Ecdysozoa</taxon>
        <taxon>Nematoda</taxon>
        <taxon>Chromadorea</taxon>
        <taxon>Rhabditida</taxon>
        <taxon>Spirurina</taxon>
        <taxon>Ascaridomorpha</taxon>
        <taxon>Ascaridoidea</taxon>
        <taxon>Ascarididae</taxon>
        <taxon>Parascaris</taxon>
    </lineage>
</organism>
<dbReference type="PANTHER" id="PTHR24222:SF76">
    <property type="entry name" value="MYCOBACTIN IMPORT ATP-BINDING_PERMEASE PROTEIN IRTB"/>
    <property type="match status" value="1"/>
</dbReference>
<sequence length="206" mass="22845">MENKGRVLEMKSERRKESFQSVCFVHPAICLHCHPFWQTGPFTKKEQSCETKGGTIAKESALGVRTVHAFNGQEKVVRRYEAKLRKGDASFSDCGKSTTVGLLKWLHEREGGTVMIDASNVRDLNIEWIRNIIAVVQLEPVLFSDTVEVILGSEAVTRALVRGTKILLLDKATGALDARSEAVVQVMKELQVNFGNCADSRKLADA</sequence>
<dbReference type="Gene3D" id="3.40.50.300">
    <property type="entry name" value="P-loop containing nucleotide triphosphate hydrolases"/>
    <property type="match status" value="2"/>
</dbReference>
<dbReference type="PANTHER" id="PTHR24222">
    <property type="entry name" value="ABC TRANSPORTER B FAMILY"/>
    <property type="match status" value="1"/>
</dbReference>
<dbReference type="InterPro" id="IPR039421">
    <property type="entry name" value="Type_1_exporter"/>
</dbReference>
<keyword evidence="5" id="KW-1185">Reference proteome</keyword>
<keyword evidence="4" id="KW-0472">Membrane</keyword>
<dbReference type="InterPro" id="IPR036640">
    <property type="entry name" value="ABC1_TM_sf"/>
</dbReference>
<evidence type="ECO:0000313" key="5">
    <source>
        <dbReference type="Proteomes" id="UP000887569"/>
    </source>
</evidence>